<dbReference type="EMBL" id="AHAT01036572">
    <property type="status" value="NOT_ANNOTATED_CDS"/>
    <property type="molecule type" value="Genomic_DNA"/>
</dbReference>
<evidence type="ECO:0000256" key="10">
    <source>
        <dbReference type="ARBA" id="ARBA00023157"/>
    </source>
</evidence>
<dbReference type="CDD" id="cd07061">
    <property type="entry name" value="HP_HAP_like"/>
    <property type="match status" value="1"/>
</dbReference>
<keyword evidence="10" id="KW-1015">Disulfide bond</keyword>
<dbReference type="SUPFAM" id="SSF53254">
    <property type="entry name" value="Phosphoglycerate mutase-like"/>
    <property type="match status" value="1"/>
</dbReference>
<comment type="subcellular location">
    <subcellularLocation>
        <location evidence="2">Lysosome lumen</location>
    </subcellularLocation>
    <subcellularLocation>
        <location evidence="13">Lysosome membrane</location>
        <topology evidence="13">Single-pass membrane protein</topology>
        <orientation evidence="13">Lumenal side</orientation>
    </subcellularLocation>
</comment>
<feature type="transmembrane region" description="Helical" evidence="15">
    <location>
        <begin position="392"/>
        <end position="415"/>
    </location>
</feature>
<dbReference type="Proteomes" id="UP000018468">
    <property type="component" value="Linkage group LG27"/>
</dbReference>
<dbReference type="OMA" id="DPHQESD"/>
<sequence length="435" mass="49308">MACGVPCSSWSGRSLSLVVLLLAVSIVLHTAVGERQLKFVTLLYRHGDRSPVRAYPTDPYQESAWPQGFGQLSQEGMRQHLELGQLLRRRYHGFLNESYNRKEISVRSTDYDRTLMSAETNLAGLYPPNGSQIFNPNIPWQPIPVHTVPEGEDRLLSFPIPDCPRYDLLMNETKRTDEYINLLNSNKEFLEMVRNKTGLKDATVESVWSVHDTLFCEAKHNMTPPSWVTPEVMEQLRKLKDYSFELMFGVYKREEKTRLQGGVLLGHIVKKLSDAAKSSVPSPKLMIYSAHDTTVVALQSALNVFNGKQPPYASCHFFELYREGNGSFTVAMFYRNHTEQEPYPVSLPGCSQFCLLEDFLRVTKSAIPENREKECQVARTMKDTGTSGHPEVIVGLAVCGCLLFLLIALLLTVLFRQRDAQDGYRHVLNEGDDHS</sequence>
<dbReference type="GO" id="GO:0043202">
    <property type="term" value="C:lysosomal lumen"/>
    <property type="evidence" value="ECO:0007669"/>
    <property type="project" value="UniProtKB-SubCell"/>
</dbReference>
<dbReference type="GO" id="GO:0003993">
    <property type="term" value="F:acid phosphatase activity"/>
    <property type="evidence" value="ECO:0000318"/>
    <property type="project" value="GO_Central"/>
</dbReference>
<evidence type="ECO:0000256" key="14">
    <source>
        <dbReference type="ARBA" id="ARBA00039422"/>
    </source>
</evidence>
<dbReference type="Pfam" id="PF00328">
    <property type="entry name" value="His_Phos_2"/>
    <property type="match status" value="1"/>
</dbReference>
<dbReference type="HOGENOM" id="CLU_030431_1_1_1"/>
<evidence type="ECO:0000256" key="9">
    <source>
        <dbReference type="ARBA" id="ARBA00023136"/>
    </source>
</evidence>
<keyword evidence="7" id="KW-0378">Hydrolase</keyword>
<evidence type="ECO:0000256" key="16">
    <source>
        <dbReference type="SAM" id="SignalP"/>
    </source>
</evidence>
<dbReference type="InterPro" id="IPR029033">
    <property type="entry name" value="His_PPase_superfam"/>
</dbReference>
<dbReference type="InterPro" id="IPR033379">
    <property type="entry name" value="Acid_Pase_AS"/>
</dbReference>
<evidence type="ECO:0000313" key="18">
    <source>
        <dbReference type="Proteomes" id="UP000018468"/>
    </source>
</evidence>
<evidence type="ECO:0000256" key="13">
    <source>
        <dbReference type="ARBA" id="ARBA00037852"/>
    </source>
</evidence>
<evidence type="ECO:0000256" key="3">
    <source>
        <dbReference type="ARBA" id="ARBA00005375"/>
    </source>
</evidence>
<dbReference type="eggNOG" id="KOG3720">
    <property type="taxonomic scope" value="Eukaryota"/>
</dbReference>
<dbReference type="InParanoid" id="W5ME33"/>
<dbReference type="PANTHER" id="PTHR11567">
    <property type="entry name" value="ACID PHOSPHATASE-RELATED"/>
    <property type="match status" value="1"/>
</dbReference>
<organism evidence="17 18">
    <name type="scientific">Lepisosteus oculatus</name>
    <name type="common">Spotted gar</name>
    <dbReference type="NCBI Taxonomy" id="7918"/>
    <lineage>
        <taxon>Eukaryota</taxon>
        <taxon>Metazoa</taxon>
        <taxon>Chordata</taxon>
        <taxon>Craniata</taxon>
        <taxon>Vertebrata</taxon>
        <taxon>Euteleostomi</taxon>
        <taxon>Actinopterygii</taxon>
        <taxon>Neopterygii</taxon>
        <taxon>Holostei</taxon>
        <taxon>Semionotiformes</taxon>
        <taxon>Lepisosteidae</taxon>
        <taxon>Lepisosteus</taxon>
    </lineage>
</organism>
<evidence type="ECO:0000256" key="7">
    <source>
        <dbReference type="ARBA" id="ARBA00022801"/>
    </source>
</evidence>
<keyword evidence="18" id="KW-1185">Reference proteome</keyword>
<reference evidence="17" key="3">
    <citation type="submission" date="2025-09" db="UniProtKB">
        <authorList>
            <consortium name="Ensembl"/>
        </authorList>
    </citation>
    <scope>IDENTIFICATION</scope>
</reference>
<evidence type="ECO:0000256" key="4">
    <source>
        <dbReference type="ARBA" id="ARBA00012646"/>
    </source>
</evidence>
<accession>W5ME33</accession>
<evidence type="ECO:0000256" key="5">
    <source>
        <dbReference type="ARBA" id="ARBA00022692"/>
    </source>
</evidence>
<dbReference type="InterPro" id="IPR050645">
    <property type="entry name" value="Histidine_acid_phosphatase"/>
</dbReference>
<dbReference type="PANTHER" id="PTHR11567:SF180">
    <property type="entry name" value="LYSOSOMAL ACID PHOSPHATASE"/>
    <property type="match status" value="1"/>
</dbReference>
<feature type="chain" id="PRO_5004866033" description="Lysosomal acid phosphatase" evidence="16">
    <location>
        <begin position="34"/>
        <end position="435"/>
    </location>
</feature>
<dbReference type="EC" id="3.1.3.2" evidence="4"/>
<dbReference type="GO" id="GO:0005764">
    <property type="term" value="C:lysosome"/>
    <property type="evidence" value="ECO:0000318"/>
    <property type="project" value="GO_Central"/>
</dbReference>
<reference evidence="18" key="1">
    <citation type="submission" date="2011-12" db="EMBL/GenBank/DDBJ databases">
        <title>The Draft Genome of Lepisosteus oculatus.</title>
        <authorList>
            <consortium name="The Broad Institute Genome Assembly &amp; Analysis Group"/>
            <consortium name="Computational R&amp;D Group"/>
            <consortium name="and Sequencing Platform"/>
            <person name="Di Palma F."/>
            <person name="Alfoldi J."/>
            <person name="Johnson J."/>
            <person name="Berlin A."/>
            <person name="Gnerre S."/>
            <person name="Jaffe D."/>
            <person name="MacCallum I."/>
            <person name="Young S."/>
            <person name="Walker B.J."/>
            <person name="Lander E.S."/>
            <person name="Lindblad-Toh K."/>
        </authorList>
    </citation>
    <scope>NUCLEOTIDE SEQUENCE [LARGE SCALE GENOMIC DNA]</scope>
</reference>
<evidence type="ECO:0000256" key="11">
    <source>
        <dbReference type="ARBA" id="ARBA00023180"/>
    </source>
</evidence>
<dbReference type="FunFam" id="3.40.50.1240:FF:000010">
    <property type="entry name" value="Prostatic acid phosphatase"/>
    <property type="match status" value="1"/>
</dbReference>
<evidence type="ECO:0000256" key="6">
    <source>
        <dbReference type="ARBA" id="ARBA00022729"/>
    </source>
</evidence>
<name>W5ME33_LEPOC</name>
<evidence type="ECO:0000256" key="2">
    <source>
        <dbReference type="ARBA" id="ARBA00004227"/>
    </source>
</evidence>
<dbReference type="PROSITE" id="PS00616">
    <property type="entry name" value="HIS_ACID_PHOSPHAT_1"/>
    <property type="match status" value="1"/>
</dbReference>
<evidence type="ECO:0000256" key="8">
    <source>
        <dbReference type="ARBA" id="ARBA00022989"/>
    </source>
</evidence>
<dbReference type="Gene3D" id="3.40.50.1240">
    <property type="entry name" value="Phosphoglycerate mutase-like"/>
    <property type="match status" value="1"/>
</dbReference>
<proteinExistence type="inferred from homology"/>
<keyword evidence="5 15" id="KW-0812">Transmembrane</keyword>
<evidence type="ECO:0000256" key="12">
    <source>
        <dbReference type="ARBA" id="ARBA00023228"/>
    </source>
</evidence>
<reference evidence="17" key="2">
    <citation type="submission" date="2025-08" db="UniProtKB">
        <authorList>
            <consortium name="Ensembl"/>
        </authorList>
    </citation>
    <scope>IDENTIFICATION</scope>
</reference>
<comment type="catalytic activity">
    <reaction evidence="1">
        <text>a phosphate monoester + H2O = an alcohol + phosphate</text>
        <dbReference type="Rhea" id="RHEA:15017"/>
        <dbReference type="ChEBI" id="CHEBI:15377"/>
        <dbReference type="ChEBI" id="CHEBI:30879"/>
        <dbReference type="ChEBI" id="CHEBI:43474"/>
        <dbReference type="ChEBI" id="CHEBI:67140"/>
        <dbReference type="EC" id="3.1.3.2"/>
    </reaction>
</comment>
<keyword evidence="6 16" id="KW-0732">Signal</keyword>
<dbReference type="STRING" id="7918.ENSLOCP00000006642"/>
<keyword evidence="11" id="KW-0325">Glycoprotein</keyword>
<evidence type="ECO:0000313" key="17">
    <source>
        <dbReference type="Ensembl" id="ENSLOCP00000006642.1"/>
    </source>
</evidence>
<protein>
    <recommendedName>
        <fullName evidence="14">Lysosomal acid phosphatase</fullName>
        <ecNumber evidence="4">3.1.3.2</ecNumber>
    </recommendedName>
</protein>
<evidence type="ECO:0000256" key="15">
    <source>
        <dbReference type="SAM" id="Phobius"/>
    </source>
</evidence>
<dbReference type="Bgee" id="ENSLOCG00000005499">
    <property type="expression patterns" value="Expressed in embryo and 13 other cell types or tissues"/>
</dbReference>
<dbReference type="GeneTree" id="ENSGT00940000158446"/>
<keyword evidence="8 15" id="KW-1133">Transmembrane helix</keyword>
<evidence type="ECO:0000256" key="1">
    <source>
        <dbReference type="ARBA" id="ARBA00000032"/>
    </source>
</evidence>
<dbReference type="Ensembl" id="ENSLOCT00000006650.1">
    <property type="protein sequence ID" value="ENSLOCP00000006642.1"/>
    <property type="gene ID" value="ENSLOCG00000005499.1"/>
</dbReference>
<dbReference type="InterPro" id="IPR000560">
    <property type="entry name" value="His_Pase_clade-2"/>
</dbReference>
<keyword evidence="12" id="KW-0458">Lysosome</keyword>
<dbReference type="AlphaFoldDB" id="W5ME33"/>
<comment type="similarity">
    <text evidence="3">Belongs to the histidine acid phosphatase family.</text>
</comment>
<dbReference type="PROSITE" id="PS00778">
    <property type="entry name" value="HIS_ACID_PHOSPHAT_2"/>
    <property type="match status" value="1"/>
</dbReference>
<feature type="signal peptide" evidence="16">
    <location>
        <begin position="1"/>
        <end position="33"/>
    </location>
</feature>
<keyword evidence="9 15" id="KW-0472">Membrane</keyword>
<dbReference type="GO" id="GO:0005765">
    <property type="term" value="C:lysosomal membrane"/>
    <property type="evidence" value="ECO:0007669"/>
    <property type="project" value="UniProtKB-SubCell"/>
</dbReference>